<dbReference type="Proteomes" id="UP000059680">
    <property type="component" value="Chromosome 3"/>
</dbReference>
<reference evidence="2 3" key="3">
    <citation type="journal article" date="2013" name="Rice">
        <title>Improvement of the Oryza sativa Nipponbare reference genome using next generation sequence and optical map data.</title>
        <authorList>
            <person name="Kawahara Y."/>
            <person name="de la Bastide M."/>
            <person name="Hamilton J.P."/>
            <person name="Kanamori H."/>
            <person name="McCombie W.R."/>
            <person name="Ouyang S."/>
            <person name="Schwartz D.C."/>
            <person name="Tanaka T."/>
            <person name="Wu J."/>
            <person name="Zhou S."/>
            <person name="Childs K.L."/>
            <person name="Davidson R.M."/>
            <person name="Lin H."/>
            <person name="Quesada-Ocampo L."/>
            <person name="Vaillancourt B."/>
            <person name="Sakai H."/>
            <person name="Lee S.S."/>
            <person name="Kim J."/>
            <person name="Numa H."/>
            <person name="Itoh T."/>
            <person name="Buell C.R."/>
            <person name="Matsumoto T."/>
        </authorList>
    </citation>
    <scope>NUCLEOTIDE SEQUENCE [LARGE SCALE GENOMIC DNA]</scope>
    <source>
        <strain evidence="3">cv. Nipponbare</strain>
    </source>
</reference>
<dbReference type="Gramene" id="Os03t0825600-02">
    <property type="protein sequence ID" value="Os03t0825600-02"/>
    <property type="gene ID" value="Os03g0825600"/>
</dbReference>
<reference evidence="3" key="1">
    <citation type="journal article" date="2005" name="Nature">
        <title>The map-based sequence of the rice genome.</title>
        <authorList>
            <consortium name="International rice genome sequencing project (IRGSP)"/>
            <person name="Matsumoto T."/>
            <person name="Wu J."/>
            <person name="Kanamori H."/>
            <person name="Katayose Y."/>
            <person name="Fujisawa M."/>
            <person name="Namiki N."/>
            <person name="Mizuno H."/>
            <person name="Yamamoto K."/>
            <person name="Antonio B.A."/>
            <person name="Baba T."/>
            <person name="Sakata K."/>
            <person name="Nagamura Y."/>
            <person name="Aoki H."/>
            <person name="Arikawa K."/>
            <person name="Arita K."/>
            <person name="Bito T."/>
            <person name="Chiden Y."/>
            <person name="Fujitsuka N."/>
            <person name="Fukunaka R."/>
            <person name="Hamada M."/>
            <person name="Harada C."/>
            <person name="Hayashi A."/>
            <person name="Hijishita S."/>
            <person name="Honda M."/>
            <person name="Hosokawa S."/>
            <person name="Ichikawa Y."/>
            <person name="Idonuma A."/>
            <person name="Iijima M."/>
            <person name="Ikeda M."/>
            <person name="Ikeno M."/>
            <person name="Ito K."/>
            <person name="Ito S."/>
            <person name="Ito T."/>
            <person name="Ito Y."/>
            <person name="Ito Y."/>
            <person name="Iwabuchi A."/>
            <person name="Kamiya K."/>
            <person name="Karasawa W."/>
            <person name="Kurita K."/>
            <person name="Katagiri S."/>
            <person name="Kikuta A."/>
            <person name="Kobayashi H."/>
            <person name="Kobayashi N."/>
            <person name="Machita K."/>
            <person name="Maehara T."/>
            <person name="Masukawa M."/>
            <person name="Mizubayashi T."/>
            <person name="Mukai Y."/>
            <person name="Nagasaki H."/>
            <person name="Nagata Y."/>
            <person name="Naito S."/>
            <person name="Nakashima M."/>
            <person name="Nakama Y."/>
            <person name="Nakamichi Y."/>
            <person name="Nakamura M."/>
            <person name="Meguro A."/>
            <person name="Negishi M."/>
            <person name="Ohta I."/>
            <person name="Ohta T."/>
            <person name="Okamoto M."/>
            <person name="Ono N."/>
            <person name="Saji S."/>
            <person name="Sakaguchi M."/>
            <person name="Sakai K."/>
            <person name="Shibata M."/>
            <person name="Shimokawa T."/>
            <person name="Song J."/>
            <person name="Takazaki Y."/>
            <person name="Terasawa K."/>
            <person name="Tsugane M."/>
            <person name="Tsuji K."/>
            <person name="Ueda S."/>
            <person name="Waki K."/>
            <person name="Yamagata H."/>
            <person name="Yamamoto M."/>
            <person name="Yamamoto S."/>
            <person name="Yamane H."/>
            <person name="Yoshiki S."/>
            <person name="Yoshihara R."/>
            <person name="Yukawa K."/>
            <person name="Zhong H."/>
            <person name="Yano M."/>
            <person name="Yuan Q."/>
            <person name="Ouyang S."/>
            <person name="Liu J."/>
            <person name="Jones K.M."/>
            <person name="Gansberger K."/>
            <person name="Moffat K."/>
            <person name="Hill J."/>
            <person name="Bera J."/>
            <person name="Fadrosh D."/>
            <person name="Jin S."/>
            <person name="Johri S."/>
            <person name="Kim M."/>
            <person name="Overton L."/>
            <person name="Reardon M."/>
            <person name="Tsitrin T."/>
            <person name="Vuong H."/>
            <person name="Weaver B."/>
            <person name="Ciecko A."/>
            <person name="Tallon L."/>
            <person name="Jackson J."/>
            <person name="Pai G."/>
            <person name="Aken S.V."/>
            <person name="Utterback T."/>
            <person name="Reidmuller S."/>
            <person name="Feldblyum T."/>
            <person name="Hsiao J."/>
            <person name="Zismann V."/>
            <person name="Iobst S."/>
            <person name="de Vazeille A.R."/>
            <person name="Buell C.R."/>
            <person name="Ying K."/>
            <person name="Li Y."/>
            <person name="Lu T."/>
            <person name="Huang Y."/>
            <person name="Zhao Q."/>
            <person name="Feng Q."/>
            <person name="Zhang L."/>
            <person name="Zhu J."/>
            <person name="Weng Q."/>
            <person name="Mu J."/>
            <person name="Lu Y."/>
            <person name="Fan D."/>
            <person name="Liu Y."/>
            <person name="Guan J."/>
            <person name="Zhang Y."/>
            <person name="Yu S."/>
            <person name="Liu X."/>
            <person name="Zhang Y."/>
            <person name="Hong G."/>
            <person name="Han B."/>
            <person name="Choisne N."/>
            <person name="Demange N."/>
            <person name="Orjeda G."/>
            <person name="Samain S."/>
            <person name="Cattolico L."/>
            <person name="Pelletier E."/>
            <person name="Couloux A."/>
            <person name="Segurens B."/>
            <person name="Wincker P."/>
            <person name="D'Hont A."/>
            <person name="Scarpelli C."/>
            <person name="Weissenbach J."/>
            <person name="Salanoubat M."/>
            <person name="Quetier F."/>
            <person name="Yu Y."/>
            <person name="Kim H.R."/>
            <person name="Rambo T."/>
            <person name="Currie J."/>
            <person name="Collura K."/>
            <person name="Luo M."/>
            <person name="Yang T."/>
            <person name="Ammiraju J.S.S."/>
            <person name="Engler F."/>
            <person name="Soderlund C."/>
            <person name="Wing R.A."/>
            <person name="Palmer L.E."/>
            <person name="de la Bastide M."/>
            <person name="Spiegel L."/>
            <person name="Nascimento L."/>
            <person name="Zutavern T."/>
            <person name="O'Shaughnessy A."/>
            <person name="Dike S."/>
            <person name="Dedhia N."/>
            <person name="Preston R."/>
            <person name="Balija V."/>
            <person name="McCombie W.R."/>
            <person name="Chow T."/>
            <person name="Chen H."/>
            <person name="Chung M."/>
            <person name="Chen C."/>
            <person name="Shaw J."/>
            <person name="Wu H."/>
            <person name="Hsiao K."/>
            <person name="Chao Y."/>
            <person name="Chu M."/>
            <person name="Cheng C."/>
            <person name="Hour A."/>
            <person name="Lee P."/>
            <person name="Lin S."/>
            <person name="Lin Y."/>
            <person name="Liou J."/>
            <person name="Liu S."/>
            <person name="Hsing Y."/>
            <person name="Raghuvanshi S."/>
            <person name="Mohanty A."/>
            <person name="Bharti A.K."/>
            <person name="Gaur A."/>
            <person name="Gupta V."/>
            <person name="Kumar D."/>
            <person name="Ravi V."/>
            <person name="Vij S."/>
            <person name="Kapur A."/>
            <person name="Khurana P."/>
            <person name="Khurana P."/>
            <person name="Khurana J.P."/>
            <person name="Tyagi A.K."/>
            <person name="Gaikwad K."/>
            <person name="Singh A."/>
            <person name="Dalal V."/>
            <person name="Srivastava S."/>
            <person name="Dixit A."/>
            <person name="Pal A.K."/>
            <person name="Ghazi I.A."/>
            <person name="Yadav M."/>
            <person name="Pandit A."/>
            <person name="Bhargava A."/>
            <person name="Sureshbabu K."/>
            <person name="Batra K."/>
            <person name="Sharma T.R."/>
            <person name="Mohapatra T."/>
            <person name="Singh N.K."/>
            <person name="Messing J."/>
            <person name="Nelson A.B."/>
            <person name="Fuks G."/>
            <person name="Kavchok S."/>
            <person name="Keizer G."/>
            <person name="Linton E."/>
            <person name="Llaca V."/>
            <person name="Song R."/>
            <person name="Tanyolac B."/>
            <person name="Young S."/>
            <person name="Ho-Il K."/>
            <person name="Hahn J.H."/>
            <person name="Sangsakoo G."/>
            <person name="Vanavichit A."/>
            <person name="de Mattos Luiz.A.T."/>
            <person name="Zimmer P.D."/>
            <person name="Malone G."/>
            <person name="Dellagostin O."/>
            <person name="de Oliveira A.C."/>
            <person name="Bevan M."/>
            <person name="Bancroft I."/>
            <person name="Minx P."/>
            <person name="Cordum H."/>
            <person name="Wilson R."/>
            <person name="Cheng Z."/>
            <person name="Jin W."/>
            <person name="Jiang J."/>
            <person name="Leong S.A."/>
            <person name="Iwama H."/>
            <person name="Gojobori T."/>
            <person name="Itoh T."/>
            <person name="Niimura Y."/>
            <person name="Fujii Y."/>
            <person name="Habara T."/>
            <person name="Sakai H."/>
            <person name="Sato Y."/>
            <person name="Wilson G."/>
            <person name="Kumar K."/>
            <person name="McCouch S."/>
            <person name="Juretic N."/>
            <person name="Hoen D."/>
            <person name="Wright S."/>
            <person name="Bruskiewich R."/>
            <person name="Bureau T."/>
            <person name="Miyao A."/>
            <person name="Hirochika H."/>
            <person name="Nishikawa T."/>
            <person name="Kadowaki K."/>
            <person name="Sugiura M."/>
            <person name="Burr B."/>
            <person name="Sasaki T."/>
        </authorList>
    </citation>
    <scope>NUCLEOTIDE SEQUENCE [LARGE SCALE GENOMIC DNA]</scope>
    <source>
        <strain evidence="3">cv. Nipponbare</strain>
    </source>
</reference>
<keyword evidence="4 5" id="KW-1267">Proteomics identification</keyword>
<feature type="region of interest" description="Disordered" evidence="1">
    <location>
        <begin position="23"/>
        <end position="118"/>
    </location>
</feature>
<protein>
    <submittedName>
        <fullName evidence="2">Os03g0825600 protein</fullName>
    </submittedName>
</protein>
<proteinExistence type="evidence at protein level"/>
<dbReference type="ExpressionAtlas" id="A0A0P0W5K3">
    <property type="expression patterns" value="baseline and differential"/>
</dbReference>
<evidence type="ECO:0007829" key="4">
    <source>
        <dbReference type="PeptideAtlas" id="A0A0P0W5K3"/>
    </source>
</evidence>
<sequence>MANKAVTIGDLIHRVATSCLSNRLPGSYAVSDSAVRGRARRPPPPAPSQAGRGRWPQGEARRREQPPQLTPPPLQAQCLRRRRRRPDRGAVRRLRRAGPRRDPGVRGAPPPADARGGA</sequence>
<evidence type="ECO:0000256" key="1">
    <source>
        <dbReference type="SAM" id="MobiDB-lite"/>
    </source>
</evidence>
<evidence type="ECO:0000313" key="3">
    <source>
        <dbReference type="Proteomes" id="UP000059680"/>
    </source>
</evidence>
<dbReference type="AlphaFoldDB" id="A0A0P0W5K3"/>
<keyword evidence="3" id="KW-1185">Reference proteome</keyword>
<organism evidence="2 3">
    <name type="scientific">Oryza sativa subsp. japonica</name>
    <name type="common">Rice</name>
    <dbReference type="NCBI Taxonomy" id="39947"/>
    <lineage>
        <taxon>Eukaryota</taxon>
        <taxon>Viridiplantae</taxon>
        <taxon>Streptophyta</taxon>
        <taxon>Embryophyta</taxon>
        <taxon>Tracheophyta</taxon>
        <taxon>Spermatophyta</taxon>
        <taxon>Magnoliopsida</taxon>
        <taxon>Liliopsida</taxon>
        <taxon>Poales</taxon>
        <taxon>Poaceae</taxon>
        <taxon>BOP clade</taxon>
        <taxon>Oryzoideae</taxon>
        <taxon>Oryzeae</taxon>
        <taxon>Oryzinae</taxon>
        <taxon>Oryza</taxon>
        <taxon>Oryza sativa</taxon>
    </lineage>
</organism>
<evidence type="ECO:0007829" key="5">
    <source>
        <dbReference type="ProteomicsDB" id="A0A0P0W5K3"/>
    </source>
</evidence>
<feature type="compositionally biased region" description="Basic residues" evidence="1">
    <location>
        <begin position="79"/>
        <end position="98"/>
    </location>
</feature>
<evidence type="ECO:0000313" key="2">
    <source>
        <dbReference type="EMBL" id="BAS87149.1"/>
    </source>
</evidence>
<name>A0A0P0W5K3_ORYSJ</name>
<gene>
    <name evidence="2" type="ordered locus">Os03g0825600</name>
    <name evidence="2" type="ORF">OSNPB_030825600</name>
</gene>
<reference evidence="2 3" key="2">
    <citation type="journal article" date="2013" name="Plant Cell Physiol.">
        <title>Rice Annotation Project Database (RAP-DB): an integrative and interactive database for rice genomics.</title>
        <authorList>
            <person name="Sakai H."/>
            <person name="Lee S.S."/>
            <person name="Tanaka T."/>
            <person name="Numa H."/>
            <person name="Kim J."/>
            <person name="Kawahara Y."/>
            <person name="Wakimoto H."/>
            <person name="Yang C.C."/>
            <person name="Iwamoto M."/>
            <person name="Abe T."/>
            <person name="Yamada Y."/>
            <person name="Muto A."/>
            <person name="Inokuchi H."/>
            <person name="Ikemura T."/>
            <person name="Matsumoto T."/>
            <person name="Sasaki T."/>
            <person name="Itoh T."/>
        </authorList>
    </citation>
    <scope>NUCLEOTIDE SEQUENCE [LARGE SCALE GENOMIC DNA]</scope>
    <source>
        <strain evidence="3">cv. Nipponbare</strain>
    </source>
</reference>
<accession>A0A0P0W5K3</accession>
<dbReference type="EMBL" id="AP014959">
    <property type="protein sequence ID" value="BAS87149.1"/>
    <property type="molecule type" value="Genomic_DNA"/>
</dbReference>